<name>A0A5M8RL49_9BACI</name>
<comment type="caution">
    <text evidence="1">The sequence shown here is derived from an EMBL/GenBank/DDBJ whole genome shotgun (WGS) entry which is preliminary data.</text>
</comment>
<organism evidence="1 2">
    <name type="scientific">Bacillus swezeyi</name>
    <dbReference type="NCBI Taxonomy" id="1925020"/>
    <lineage>
        <taxon>Bacteria</taxon>
        <taxon>Bacillati</taxon>
        <taxon>Bacillota</taxon>
        <taxon>Bacilli</taxon>
        <taxon>Bacillales</taxon>
        <taxon>Bacillaceae</taxon>
        <taxon>Bacillus</taxon>
    </lineage>
</organism>
<dbReference type="Proteomes" id="UP000324326">
    <property type="component" value="Unassembled WGS sequence"/>
</dbReference>
<protein>
    <submittedName>
        <fullName evidence="1">ArpU family transcriptional regulator</fullName>
    </submittedName>
</protein>
<gene>
    <name evidence="1" type="ORF">DX927_18625</name>
</gene>
<dbReference type="EMBL" id="QSND01000004">
    <property type="protein sequence ID" value="KAA6448581.1"/>
    <property type="molecule type" value="Genomic_DNA"/>
</dbReference>
<accession>A0A5M8RL49</accession>
<dbReference type="RefSeq" id="WP_148958055.1">
    <property type="nucleotide sequence ID" value="NZ_QSND01000004.1"/>
</dbReference>
<reference evidence="1 2" key="1">
    <citation type="submission" date="2018-08" db="EMBL/GenBank/DDBJ databases">
        <title>Bacillus phenotypic plasticity.</title>
        <authorList>
            <person name="Hurtado E."/>
        </authorList>
    </citation>
    <scope>NUCLEOTIDE SEQUENCE [LARGE SCALE GENOMIC DNA]</scope>
    <source>
        <strain evidence="1 2">427</strain>
    </source>
</reference>
<proteinExistence type="predicted"/>
<sequence>MLFHLPEIDRETTKKKIEAILDNYKLVLLQVPDDLLPKITAGFNIVPPSNTNAFHSSTEDTAIKRIEMEQKRQAFLSKIQKAVNRLPVNERQIIIKRYMSQDHRFDYEVYNEIGLSPRTYFRIKSRAFYNLAFALKEEVYVKGSAS</sequence>
<dbReference type="InterPro" id="IPR006524">
    <property type="entry name" value="ArpU-like"/>
</dbReference>
<dbReference type="NCBIfam" id="TIGR01637">
    <property type="entry name" value="phage_arpU"/>
    <property type="match status" value="1"/>
</dbReference>
<dbReference type="AlphaFoldDB" id="A0A5M8RL49"/>
<evidence type="ECO:0000313" key="1">
    <source>
        <dbReference type="EMBL" id="KAA6448581.1"/>
    </source>
</evidence>
<evidence type="ECO:0000313" key="2">
    <source>
        <dbReference type="Proteomes" id="UP000324326"/>
    </source>
</evidence>